<dbReference type="AlphaFoldDB" id="A0A8J9TFG3"/>
<feature type="domain" description="Calcineurin-like phosphoesterase" evidence="1">
    <location>
        <begin position="62"/>
        <end position="169"/>
    </location>
</feature>
<proteinExistence type="predicted"/>
<dbReference type="SUPFAM" id="SSF56300">
    <property type="entry name" value="Metallo-dependent phosphatases"/>
    <property type="match status" value="1"/>
</dbReference>
<gene>
    <name evidence="2" type="ORF">PTTT1_LOCUS30200</name>
</gene>
<dbReference type="GO" id="GO:0016787">
    <property type="term" value="F:hydrolase activity"/>
    <property type="evidence" value="ECO:0007669"/>
    <property type="project" value="InterPro"/>
</dbReference>
<dbReference type="InterPro" id="IPR004843">
    <property type="entry name" value="Calcineurin-like_PHP"/>
</dbReference>
<protein>
    <recommendedName>
        <fullName evidence="1">Calcineurin-like phosphoesterase domain-containing protein</fullName>
    </recommendedName>
</protein>
<organism evidence="2">
    <name type="scientific">Phaeodactylum tricornutum</name>
    <name type="common">Diatom</name>
    <dbReference type="NCBI Taxonomy" id="2850"/>
    <lineage>
        <taxon>Eukaryota</taxon>
        <taxon>Sar</taxon>
        <taxon>Stramenopiles</taxon>
        <taxon>Ochrophyta</taxon>
        <taxon>Bacillariophyta</taxon>
        <taxon>Bacillariophyceae</taxon>
        <taxon>Bacillariophycidae</taxon>
        <taxon>Naviculales</taxon>
        <taxon>Phaeodactylaceae</taxon>
        <taxon>Phaeodactylum</taxon>
    </lineage>
</organism>
<dbReference type="Gene3D" id="3.60.21.10">
    <property type="match status" value="1"/>
</dbReference>
<accession>A0A8J9TFG3</accession>
<sequence>MVAVLWPIVGAGLVALVAVGVQQRRKLRQIKAPGESPTLPRPLAKNATLLSSSPSGAPLYTYVIGDLHGDADCARYWVDKLELIGAAITTVDDPSFDRSNVWLQPNSTLVFMGDYVDRGPQSLGTLQYVYSLTEAFPSYVTALMGNHEMELLKDRDPDTSIKYLQMPYATVHPQEYLQYFGVQQPPQIPHQRLLDERDELVVDLLLNASLEIYANDWHSHILTTPSIADAQNIGRHAIVELFSKGSGGSEGNDENVQLLVASRLEEYQRAYLNAYANTTVLGAWLESLPVVHIEHGVLFCHGGLSGTTTSLLQEVGLKHLNAWTRNHTGANVFRDFLENTPQGQAVYDILTYRGNHQTGACDALESRLHALNVSKLVVGHTPAQNVRVKCDGTFFAVDSLLGRWIRTSGNFYCPVTARSSQNGKFACDDLIDSCEGQIVRINHDDGTVDILS</sequence>
<dbReference type="InterPro" id="IPR029052">
    <property type="entry name" value="Metallo-depent_PP-like"/>
</dbReference>
<evidence type="ECO:0000259" key="1">
    <source>
        <dbReference type="Pfam" id="PF00149"/>
    </source>
</evidence>
<evidence type="ECO:0000313" key="2">
    <source>
        <dbReference type="EMBL" id="CAG9285787.1"/>
    </source>
</evidence>
<dbReference type="Proteomes" id="UP000836788">
    <property type="component" value="Chromosome 20"/>
</dbReference>
<dbReference type="PANTHER" id="PTHR46546">
    <property type="entry name" value="SHEWANELLA-LIKE PROTEIN PHOSPHATASE 1"/>
    <property type="match status" value="1"/>
</dbReference>
<dbReference type="EMBL" id="OU594961">
    <property type="protein sequence ID" value="CAG9285787.1"/>
    <property type="molecule type" value="Genomic_DNA"/>
</dbReference>
<reference evidence="2" key="1">
    <citation type="submission" date="2022-02" db="EMBL/GenBank/DDBJ databases">
        <authorList>
            <person name="Giguere J D."/>
        </authorList>
    </citation>
    <scope>NUCLEOTIDE SEQUENCE</scope>
    <source>
        <strain evidence="2">CCAP 1055/1</strain>
    </source>
</reference>
<name>A0A8J9TFG3_PHATR</name>
<dbReference type="Pfam" id="PF00149">
    <property type="entry name" value="Metallophos"/>
    <property type="match status" value="1"/>
</dbReference>
<dbReference type="PANTHER" id="PTHR46546:SF4">
    <property type="entry name" value="SHEWANELLA-LIKE PROTEIN PHOSPHATASE 1"/>
    <property type="match status" value="1"/>
</dbReference>